<feature type="non-terminal residue" evidence="1">
    <location>
        <position position="137"/>
    </location>
</feature>
<keyword evidence="2" id="KW-1185">Reference proteome</keyword>
<evidence type="ECO:0000313" key="2">
    <source>
        <dbReference type="Proteomes" id="UP000799428"/>
    </source>
</evidence>
<proteinExistence type="predicted"/>
<dbReference type="Proteomes" id="UP000799428">
    <property type="component" value="Unassembled WGS sequence"/>
</dbReference>
<feature type="non-terminal residue" evidence="1">
    <location>
        <position position="1"/>
    </location>
</feature>
<dbReference type="AlphaFoldDB" id="A0A6G1JYR3"/>
<name>A0A6G1JYR3_9PLEO</name>
<dbReference type="OrthoDB" id="2283488at2759"/>
<sequence length="137" mass="15533">WLLRQSLFLELLYHNLSMSLYRPFISFTSTSSQETPTTDDHAASCARHAVTVTNTLHQVLTETDLLTGMSETFQWQWDAMLPLIGYLLAYPIGQFTFVARKALSTAMTVFELLCKNFENAADAANVDLLIDRHRTSL</sequence>
<dbReference type="EMBL" id="MU005777">
    <property type="protein sequence ID" value="KAF2705749.1"/>
    <property type="molecule type" value="Genomic_DNA"/>
</dbReference>
<evidence type="ECO:0000313" key="1">
    <source>
        <dbReference type="EMBL" id="KAF2705749.1"/>
    </source>
</evidence>
<organism evidence="1 2">
    <name type="scientific">Pleomassaria siparia CBS 279.74</name>
    <dbReference type="NCBI Taxonomy" id="1314801"/>
    <lineage>
        <taxon>Eukaryota</taxon>
        <taxon>Fungi</taxon>
        <taxon>Dikarya</taxon>
        <taxon>Ascomycota</taxon>
        <taxon>Pezizomycotina</taxon>
        <taxon>Dothideomycetes</taxon>
        <taxon>Pleosporomycetidae</taxon>
        <taxon>Pleosporales</taxon>
        <taxon>Pleomassariaceae</taxon>
        <taxon>Pleomassaria</taxon>
    </lineage>
</organism>
<reference evidence="1" key="1">
    <citation type="journal article" date="2020" name="Stud. Mycol.">
        <title>101 Dothideomycetes genomes: a test case for predicting lifestyles and emergence of pathogens.</title>
        <authorList>
            <person name="Haridas S."/>
            <person name="Albert R."/>
            <person name="Binder M."/>
            <person name="Bloem J."/>
            <person name="Labutti K."/>
            <person name="Salamov A."/>
            <person name="Andreopoulos B."/>
            <person name="Baker S."/>
            <person name="Barry K."/>
            <person name="Bills G."/>
            <person name="Bluhm B."/>
            <person name="Cannon C."/>
            <person name="Castanera R."/>
            <person name="Culley D."/>
            <person name="Daum C."/>
            <person name="Ezra D."/>
            <person name="Gonzalez J."/>
            <person name="Henrissat B."/>
            <person name="Kuo A."/>
            <person name="Liang C."/>
            <person name="Lipzen A."/>
            <person name="Lutzoni F."/>
            <person name="Magnuson J."/>
            <person name="Mondo S."/>
            <person name="Nolan M."/>
            <person name="Ohm R."/>
            <person name="Pangilinan J."/>
            <person name="Park H.-J."/>
            <person name="Ramirez L."/>
            <person name="Alfaro M."/>
            <person name="Sun H."/>
            <person name="Tritt A."/>
            <person name="Yoshinaga Y."/>
            <person name="Zwiers L.-H."/>
            <person name="Turgeon B."/>
            <person name="Goodwin S."/>
            <person name="Spatafora J."/>
            <person name="Crous P."/>
            <person name="Grigoriev I."/>
        </authorList>
    </citation>
    <scope>NUCLEOTIDE SEQUENCE</scope>
    <source>
        <strain evidence="1">CBS 279.74</strain>
    </source>
</reference>
<accession>A0A6G1JYR3</accession>
<dbReference type="CDD" id="cd12148">
    <property type="entry name" value="fungal_TF_MHR"/>
    <property type="match status" value="1"/>
</dbReference>
<protein>
    <submittedName>
        <fullName evidence="1">Uncharacterized protein</fullName>
    </submittedName>
</protein>
<gene>
    <name evidence="1" type="ORF">K504DRAFT_336027</name>
</gene>